<evidence type="ECO:0000313" key="2">
    <source>
        <dbReference type="Proteomes" id="UP000183832"/>
    </source>
</evidence>
<gene>
    <name evidence="1" type="ORF">CLUMA_CG012377</name>
</gene>
<reference evidence="1 2" key="1">
    <citation type="submission" date="2015-04" db="EMBL/GenBank/DDBJ databases">
        <authorList>
            <person name="Syromyatnikov M.Y."/>
            <person name="Popov V.N."/>
        </authorList>
    </citation>
    <scope>NUCLEOTIDE SEQUENCE [LARGE SCALE GENOMIC DNA]</scope>
</reference>
<evidence type="ECO:0000313" key="1">
    <source>
        <dbReference type="EMBL" id="CRK98678.1"/>
    </source>
</evidence>
<accession>A0A1J1II02</accession>
<sequence>MNEIQFNKKREASSVTDIPSFTSKKPQLNSNKLKQLFFVQVSCALHPKLTSSLFPPSSGFKVNPGFFCKAPTARHMEHHIVIYSQIFISYFTEKTFQCLQLSNKSCQLFLLNKHELDTESDIFYSSKSLLKLTFCDFNLKEDESL</sequence>
<proteinExistence type="predicted"/>
<protein>
    <submittedName>
        <fullName evidence="1">CLUMA_CG012377, isoform A</fullName>
    </submittedName>
</protein>
<dbReference type="Proteomes" id="UP000183832">
    <property type="component" value="Unassembled WGS sequence"/>
</dbReference>
<keyword evidence="2" id="KW-1185">Reference proteome</keyword>
<dbReference type="EMBL" id="CVRI01000048">
    <property type="protein sequence ID" value="CRK98678.1"/>
    <property type="molecule type" value="Genomic_DNA"/>
</dbReference>
<dbReference type="AlphaFoldDB" id="A0A1J1II02"/>
<name>A0A1J1II02_9DIPT</name>
<organism evidence="1 2">
    <name type="scientific">Clunio marinus</name>
    <dbReference type="NCBI Taxonomy" id="568069"/>
    <lineage>
        <taxon>Eukaryota</taxon>
        <taxon>Metazoa</taxon>
        <taxon>Ecdysozoa</taxon>
        <taxon>Arthropoda</taxon>
        <taxon>Hexapoda</taxon>
        <taxon>Insecta</taxon>
        <taxon>Pterygota</taxon>
        <taxon>Neoptera</taxon>
        <taxon>Endopterygota</taxon>
        <taxon>Diptera</taxon>
        <taxon>Nematocera</taxon>
        <taxon>Chironomoidea</taxon>
        <taxon>Chironomidae</taxon>
        <taxon>Clunio</taxon>
    </lineage>
</organism>